<proteinExistence type="predicted"/>
<dbReference type="SUPFAM" id="SSF54106">
    <property type="entry name" value="LysM domain"/>
    <property type="match status" value="1"/>
</dbReference>
<dbReference type="InterPro" id="IPR018392">
    <property type="entry name" value="LysM"/>
</dbReference>
<dbReference type="EMBL" id="PDBW01000001">
    <property type="protein sequence ID" value="PFH02728.1"/>
    <property type="molecule type" value="Genomic_DNA"/>
</dbReference>
<feature type="domain" description="LysM" evidence="1">
    <location>
        <begin position="43"/>
        <end position="92"/>
    </location>
</feature>
<evidence type="ECO:0000259" key="1">
    <source>
        <dbReference type="PROSITE" id="PS51782"/>
    </source>
</evidence>
<dbReference type="CDD" id="cd00118">
    <property type="entry name" value="LysM"/>
    <property type="match status" value="1"/>
</dbReference>
<sequence length="95" mass="11236">MKKKYVLKNKRRFFVFVLFVLMGLTAVISRATSIYGYREPSYEAITVKRGDTLWSIAENYNKRGDIRKYIYDIMILNNLEDCEIIEGMELKVIVE</sequence>
<comment type="caution">
    <text evidence="2">The sequence shown here is derived from an EMBL/GenBank/DDBJ whole genome shotgun (WGS) entry which is preliminary data.</text>
</comment>
<accession>A0AB36TFZ3</accession>
<dbReference type="AlphaFoldDB" id="A0AB36TFZ3"/>
<evidence type="ECO:0000313" key="3">
    <source>
        <dbReference type="Proteomes" id="UP000223596"/>
    </source>
</evidence>
<reference evidence="2 3" key="1">
    <citation type="submission" date="2017-09" db="EMBL/GenBank/DDBJ databases">
        <title>Evaluation of Pacific Biosciences Sequencing Technology to Finishing C. thermocellum Genome Sequences.</title>
        <authorList>
            <person name="Brown S."/>
        </authorList>
    </citation>
    <scope>NUCLEOTIDE SEQUENCE [LARGE SCALE GENOMIC DNA]</scope>
    <source>
        <strain evidence="2 3">AD2</strain>
    </source>
</reference>
<dbReference type="GeneID" id="35806106"/>
<organism evidence="2 3">
    <name type="scientific">Acetivibrio thermocellus AD2</name>
    <dbReference type="NCBI Taxonomy" id="1138384"/>
    <lineage>
        <taxon>Bacteria</taxon>
        <taxon>Bacillati</taxon>
        <taxon>Bacillota</taxon>
        <taxon>Clostridia</taxon>
        <taxon>Eubacteriales</taxon>
        <taxon>Oscillospiraceae</taxon>
        <taxon>Acetivibrio</taxon>
    </lineage>
</organism>
<gene>
    <name evidence="2" type="ORF">M972_111515</name>
</gene>
<protein>
    <submittedName>
        <fullName evidence="2">LysM domain-containing protein</fullName>
    </submittedName>
</protein>
<name>A0AB36TFZ3_ACETH</name>
<evidence type="ECO:0000313" key="2">
    <source>
        <dbReference type="EMBL" id="PFH02728.1"/>
    </source>
</evidence>
<dbReference type="InterPro" id="IPR036779">
    <property type="entry name" value="LysM_dom_sf"/>
</dbReference>
<dbReference type="Gene3D" id="3.10.350.10">
    <property type="entry name" value="LysM domain"/>
    <property type="match status" value="1"/>
</dbReference>
<dbReference type="PROSITE" id="PS51782">
    <property type="entry name" value="LYSM"/>
    <property type="match status" value="1"/>
</dbReference>
<dbReference type="Proteomes" id="UP000223596">
    <property type="component" value="Unassembled WGS sequence"/>
</dbReference>
<dbReference type="RefSeq" id="WP_003516322.1">
    <property type="nucleotide sequence ID" value="NZ_CP013828.1"/>
</dbReference>
<dbReference type="Pfam" id="PF01476">
    <property type="entry name" value="LysM"/>
    <property type="match status" value="1"/>
</dbReference>